<organism evidence="7">
    <name type="scientific">Candidatus Thiocaldithrix dubininis</name>
    <dbReference type="NCBI Taxonomy" id="3080823"/>
    <lineage>
        <taxon>Bacteria</taxon>
        <taxon>Pseudomonadati</taxon>
        <taxon>Pseudomonadota</taxon>
        <taxon>Gammaproteobacteria</taxon>
        <taxon>Thiotrichales</taxon>
        <taxon>Thiotrichaceae</taxon>
        <taxon>Candidatus Thiocaldithrix</taxon>
    </lineage>
</organism>
<evidence type="ECO:0000256" key="6">
    <source>
        <dbReference type="HAMAP-Rule" id="MF_00337"/>
    </source>
</evidence>
<gene>
    <name evidence="6" type="primary">xseB</name>
    <name evidence="7" type="ORF">QJT80_02660</name>
</gene>
<keyword evidence="2 6" id="KW-0963">Cytoplasm</keyword>
<dbReference type="AlphaFoldDB" id="A0AA95KKJ1"/>
<comment type="subcellular location">
    <subcellularLocation>
        <location evidence="6">Cytoplasm</location>
    </subcellularLocation>
</comment>
<dbReference type="PANTHER" id="PTHR34137">
    <property type="entry name" value="EXODEOXYRIBONUCLEASE 7 SMALL SUBUNIT"/>
    <property type="match status" value="1"/>
</dbReference>
<dbReference type="SUPFAM" id="SSF116842">
    <property type="entry name" value="XseB-like"/>
    <property type="match status" value="1"/>
</dbReference>
<dbReference type="NCBIfam" id="NF002140">
    <property type="entry name" value="PRK00977.1-4"/>
    <property type="match status" value="1"/>
</dbReference>
<evidence type="ECO:0000256" key="4">
    <source>
        <dbReference type="ARBA" id="ARBA00022801"/>
    </source>
</evidence>
<keyword evidence="5 6" id="KW-0269">Exonuclease</keyword>
<comment type="catalytic activity">
    <reaction evidence="6">
        <text>Exonucleolytic cleavage in either 5'- to 3'- or 3'- to 5'-direction to yield nucleoside 5'-phosphates.</text>
        <dbReference type="EC" id="3.1.11.6"/>
    </reaction>
</comment>
<name>A0AA95KKJ1_9GAMM</name>
<dbReference type="NCBIfam" id="NF002139">
    <property type="entry name" value="PRK00977.1-3"/>
    <property type="match status" value="1"/>
</dbReference>
<dbReference type="GO" id="GO:0005829">
    <property type="term" value="C:cytosol"/>
    <property type="evidence" value="ECO:0007669"/>
    <property type="project" value="TreeGrafter"/>
</dbReference>
<protein>
    <recommendedName>
        <fullName evidence="6">Exodeoxyribonuclease 7 small subunit</fullName>
        <ecNumber evidence="6">3.1.11.6</ecNumber>
    </recommendedName>
    <alternativeName>
        <fullName evidence="6">Exodeoxyribonuclease VII small subunit</fullName>
        <shortName evidence="6">Exonuclease VII small subunit</shortName>
    </alternativeName>
</protein>
<comment type="subunit">
    <text evidence="6">Heterooligomer composed of large and small subunits.</text>
</comment>
<reference evidence="7" key="1">
    <citation type="journal article" date="2023" name="Int. J. Mol. Sci.">
        <title>Metagenomics Revealed a New Genus 'Candidatus Thiocaldithrix dubininis' gen. nov., sp. nov. and a New Species 'Candidatus Thiothrix putei' sp. nov. in the Family Thiotrichaceae, Some Members of Which Have Traits of Both Na+- and H+-Motive Energetics.</title>
        <authorList>
            <person name="Ravin N.V."/>
            <person name="Muntyan M.S."/>
            <person name="Smolyakov D.D."/>
            <person name="Rudenko T.S."/>
            <person name="Beletsky A.V."/>
            <person name="Mardanov A.V."/>
            <person name="Grabovich M.Y."/>
        </authorList>
    </citation>
    <scope>NUCLEOTIDE SEQUENCE</scope>
    <source>
        <strain evidence="7">GKL-01</strain>
    </source>
</reference>
<dbReference type="GO" id="GO:0009318">
    <property type="term" value="C:exodeoxyribonuclease VII complex"/>
    <property type="evidence" value="ECO:0007669"/>
    <property type="project" value="UniProtKB-UniRule"/>
</dbReference>
<dbReference type="KEGG" id="tdu:QJT80_02660"/>
<dbReference type="GO" id="GO:0006308">
    <property type="term" value="P:DNA catabolic process"/>
    <property type="evidence" value="ECO:0007669"/>
    <property type="project" value="UniProtKB-UniRule"/>
</dbReference>
<comment type="similarity">
    <text evidence="1 6">Belongs to the XseB family.</text>
</comment>
<evidence type="ECO:0000256" key="3">
    <source>
        <dbReference type="ARBA" id="ARBA00022722"/>
    </source>
</evidence>
<keyword evidence="4 6" id="KW-0378">Hydrolase</keyword>
<accession>A0AA95KKJ1</accession>
<dbReference type="GO" id="GO:0008855">
    <property type="term" value="F:exodeoxyribonuclease VII activity"/>
    <property type="evidence" value="ECO:0007669"/>
    <property type="project" value="UniProtKB-UniRule"/>
</dbReference>
<dbReference type="PIRSF" id="PIRSF006488">
    <property type="entry name" value="Exonuc_VII_S"/>
    <property type="match status" value="1"/>
</dbReference>
<dbReference type="HAMAP" id="MF_00337">
    <property type="entry name" value="Exonuc_7_S"/>
    <property type="match status" value="1"/>
</dbReference>
<dbReference type="NCBIfam" id="TIGR01280">
    <property type="entry name" value="xseB"/>
    <property type="match status" value="1"/>
</dbReference>
<reference evidence="7" key="2">
    <citation type="submission" date="2023-04" db="EMBL/GenBank/DDBJ databases">
        <authorList>
            <person name="Beletskiy A.V."/>
            <person name="Mardanov A.V."/>
            <person name="Ravin N.V."/>
        </authorList>
    </citation>
    <scope>NUCLEOTIDE SEQUENCE</scope>
    <source>
        <strain evidence="7">GKL-01</strain>
    </source>
</reference>
<dbReference type="Proteomes" id="UP001300672">
    <property type="component" value="Chromosome"/>
</dbReference>
<comment type="function">
    <text evidence="6">Bidirectionally degrades single-stranded DNA into large acid-insoluble oligonucleotides, which are then degraded further into small acid-soluble oligonucleotides.</text>
</comment>
<evidence type="ECO:0000313" key="7">
    <source>
        <dbReference type="EMBL" id="WGZ91382.1"/>
    </source>
</evidence>
<evidence type="ECO:0000256" key="1">
    <source>
        <dbReference type="ARBA" id="ARBA00009998"/>
    </source>
</evidence>
<proteinExistence type="inferred from homology"/>
<dbReference type="EMBL" id="CP124755">
    <property type="protein sequence ID" value="WGZ91382.1"/>
    <property type="molecule type" value="Genomic_DNA"/>
</dbReference>
<keyword evidence="3 6" id="KW-0540">Nuclease</keyword>
<evidence type="ECO:0000256" key="5">
    <source>
        <dbReference type="ARBA" id="ARBA00022839"/>
    </source>
</evidence>
<dbReference type="PANTHER" id="PTHR34137:SF1">
    <property type="entry name" value="EXODEOXYRIBONUCLEASE 7 SMALL SUBUNIT"/>
    <property type="match status" value="1"/>
</dbReference>
<dbReference type="EC" id="3.1.11.6" evidence="6"/>
<evidence type="ECO:0000256" key="2">
    <source>
        <dbReference type="ARBA" id="ARBA00022490"/>
    </source>
</evidence>
<dbReference type="Pfam" id="PF02609">
    <property type="entry name" value="Exonuc_VII_S"/>
    <property type="match status" value="1"/>
</dbReference>
<dbReference type="InterPro" id="IPR003761">
    <property type="entry name" value="Exonuc_VII_S"/>
</dbReference>
<dbReference type="InterPro" id="IPR037004">
    <property type="entry name" value="Exonuc_VII_ssu_sf"/>
</dbReference>
<sequence length="80" mass="8826">MSTDTNSTNPLDFETALAQLEQLVQKLESGDLSLETSLQEYERGVQLTRVCQQALKQAEQRVQLVNSDGSSSDFPALGEH</sequence>
<dbReference type="Gene3D" id="1.10.287.1040">
    <property type="entry name" value="Exonuclease VII, small subunit"/>
    <property type="match status" value="1"/>
</dbReference>